<evidence type="ECO:0000256" key="3">
    <source>
        <dbReference type="ARBA" id="ARBA00021315"/>
    </source>
</evidence>
<evidence type="ECO:0000256" key="8">
    <source>
        <dbReference type="ARBA" id="ARBA00033408"/>
    </source>
</evidence>
<protein>
    <recommendedName>
        <fullName evidence="3 9">DNA repair protein RecN</fullName>
    </recommendedName>
    <alternativeName>
        <fullName evidence="8 9">Recombination protein N</fullName>
    </alternativeName>
</protein>
<reference evidence="11 12" key="1">
    <citation type="submission" date="2019-01" db="EMBL/GenBank/DDBJ databases">
        <authorList>
            <person name="Chen W.-M."/>
        </authorList>
    </citation>
    <scope>NUCLEOTIDE SEQUENCE [LARGE SCALE GENOMIC DNA]</scope>
    <source>
        <strain evidence="11 12">CCP-18</strain>
    </source>
</reference>
<comment type="similarity">
    <text evidence="2 9">Belongs to the RecN family.</text>
</comment>
<proteinExistence type="inferred from homology"/>
<dbReference type="GO" id="GO:0006281">
    <property type="term" value="P:DNA repair"/>
    <property type="evidence" value="ECO:0007669"/>
    <property type="project" value="UniProtKB-KW"/>
</dbReference>
<dbReference type="EMBL" id="SACM01000002">
    <property type="protein sequence ID" value="RVT86236.1"/>
    <property type="molecule type" value="Genomic_DNA"/>
</dbReference>
<dbReference type="InterPro" id="IPR004604">
    <property type="entry name" value="DNA_recomb/repair_RecN"/>
</dbReference>
<comment type="caution">
    <text evidence="11">The sequence shown here is derived from an EMBL/GenBank/DDBJ whole genome shotgun (WGS) entry which is preliminary data.</text>
</comment>
<dbReference type="RefSeq" id="WP_127682731.1">
    <property type="nucleotide sequence ID" value="NZ_SACM01000002.1"/>
</dbReference>
<dbReference type="InterPro" id="IPR003395">
    <property type="entry name" value="RecF/RecN/SMC_N"/>
</dbReference>
<evidence type="ECO:0000313" key="12">
    <source>
        <dbReference type="Proteomes" id="UP000288587"/>
    </source>
</evidence>
<evidence type="ECO:0000256" key="9">
    <source>
        <dbReference type="PIRNR" id="PIRNR003128"/>
    </source>
</evidence>
<keyword evidence="7 9" id="KW-0234">DNA repair</keyword>
<dbReference type="PANTHER" id="PTHR11059">
    <property type="entry name" value="DNA REPAIR PROTEIN RECN"/>
    <property type="match status" value="1"/>
</dbReference>
<dbReference type="GO" id="GO:0009432">
    <property type="term" value="P:SOS response"/>
    <property type="evidence" value="ECO:0007669"/>
    <property type="project" value="TreeGrafter"/>
</dbReference>
<keyword evidence="4" id="KW-0547">Nucleotide-binding</keyword>
<dbReference type="OrthoDB" id="9806954at2"/>
<dbReference type="GO" id="GO:0006310">
    <property type="term" value="P:DNA recombination"/>
    <property type="evidence" value="ECO:0007669"/>
    <property type="project" value="InterPro"/>
</dbReference>
<accession>A0A3S2UW34</accession>
<evidence type="ECO:0000256" key="1">
    <source>
        <dbReference type="ARBA" id="ARBA00003618"/>
    </source>
</evidence>
<dbReference type="InterPro" id="IPR027417">
    <property type="entry name" value="P-loop_NTPase"/>
</dbReference>
<dbReference type="Gene3D" id="3.40.50.300">
    <property type="entry name" value="P-loop containing nucleotide triphosphate hydrolases"/>
    <property type="match status" value="2"/>
</dbReference>
<evidence type="ECO:0000256" key="2">
    <source>
        <dbReference type="ARBA" id="ARBA00009441"/>
    </source>
</evidence>
<dbReference type="NCBIfam" id="NF008121">
    <property type="entry name" value="PRK10869.1"/>
    <property type="match status" value="1"/>
</dbReference>
<evidence type="ECO:0000313" key="11">
    <source>
        <dbReference type="EMBL" id="RVT86236.1"/>
    </source>
</evidence>
<gene>
    <name evidence="11" type="primary">recN</name>
    <name evidence="11" type="ORF">EOD73_09390</name>
</gene>
<dbReference type="AlphaFoldDB" id="A0A3S2UW34"/>
<dbReference type="SUPFAM" id="SSF52540">
    <property type="entry name" value="P-loop containing nucleoside triphosphate hydrolases"/>
    <property type="match status" value="2"/>
</dbReference>
<dbReference type="NCBIfam" id="TIGR00634">
    <property type="entry name" value="recN"/>
    <property type="match status" value="1"/>
</dbReference>
<dbReference type="Pfam" id="PF02463">
    <property type="entry name" value="SMC_N"/>
    <property type="match status" value="1"/>
</dbReference>
<evidence type="ECO:0000256" key="5">
    <source>
        <dbReference type="ARBA" id="ARBA00022763"/>
    </source>
</evidence>
<dbReference type="Proteomes" id="UP000288587">
    <property type="component" value="Unassembled WGS sequence"/>
</dbReference>
<keyword evidence="12" id="KW-1185">Reference proteome</keyword>
<dbReference type="PIRSF" id="PIRSF003128">
    <property type="entry name" value="RecN"/>
    <property type="match status" value="1"/>
</dbReference>
<evidence type="ECO:0000256" key="7">
    <source>
        <dbReference type="ARBA" id="ARBA00023204"/>
    </source>
</evidence>
<comment type="function">
    <text evidence="1 9">May be involved in recombinational repair of damaged DNA.</text>
</comment>
<name>A0A3S2UW34_9BURK</name>
<organism evidence="11 12">
    <name type="scientific">Inhella crocodyli</name>
    <dbReference type="NCBI Taxonomy" id="2499851"/>
    <lineage>
        <taxon>Bacteria</taxon>
        <taxon>Pseudomonadati</taxon>
        <taxon>Pseudomonadota</taxon>
        <taxon>Betaproteobacteria</taxon>
        <taxon>Burkholderiales</taxon>
        <taxon>Sphaerotilaceae</taxon>
        <taxon>Inhella</taxon>
    </lineage>
</organism>
<keyword evidence="5 9" id="KW-0227">DNA damage</keyword>
<keyword evidence="6" id="KW-0067">ATP-binding</keyword>
<evidence type="ECO:0000259" key="10">
    <source>
        <dbReference type="Pfam" id="PF02463"/>
    </source>
</evidence>
<dbReference type="GO" id="GO:0043590">
    <property type="term" value="C:bacterial nucleoid"/>
    <property type="evidence" value="ECO:0007669"/>
    <property type="project" value="TreeGrafter"/>
</dbReference>
<dbReference type="GO" id="GO:0005524">
    <property type="term" value="F:ATP binding"/>
    <property type="evidence" value="ECO:0007669"/>
    <property type="project" value="UniProtKB-KW"/>
</dbReference>
<dbReference type="CDD" id="cd03241">
    <property type="entry name" value="ABC_RecN"/>
    <property type="match status" value="1"/>
</dbReference>
<feature type="domain" description="RecF/RecN/SMC N-terminal" evidence="10">
    <location>
        <begin position="2"/>
        <end position="506"/>
    </location>
</feature>
<evidence type="ECO:0000256" key="4">
    <source>
        <dbReference type="ARBA" id="ARBA00022741"/>
    </source>
</evidence>
<sequence length="554" mass="58621">MLRRLSLRDFVIVPSLELDWQPGFSALTGETGAGKSILLDALQLLLGGRGDGGVVREGAPRAELSGEFDLPAALRPWLQESGFDEGDTLLLRRVIDAQGKSRAWVNGSPATVAQLAQAAEHLVDIHGQHAWQKLTRPASVRALLDDHAGVDAPTLATAHARWRQAVQALAEAREAQATLGRERERLQWQLDEIGKLAPGTDEWPELNAEHQRLSHAQALIDAGRLALDALSEGEGTALARLGAAEQALREVVDYDPALQAAVDAIAGAQAQADDAAHTLRSYLHRAEADTGQSANRLGELDERLSSWLQLARRYRQPPAELPALHAQWQRELGELDARSDLAALEAAVTAARKAFDTEAKKASKLRAKAAPALAVAVTEAMQQLGMPGGRLELALLPQEEPQSFGLESAELLVAGHAGATPRPLAKVASGGELSRIALAIAVCTAQADTHGAPTLVFDEIDSGVGGAVAHTVGRLMKQLGRERQVLAVTHLAQVAACADHHWVVVKQPAGDAGVVSRVQAVQGAERVTEVARMLGGSPSQASVAHAEELLGSAA</sequence>
<evidence type="ECO:0000256" key="6">
    <source>
        <dbReference type="ARBA" id="ARBA00022840"/>
    </source>
</evidence>
<dbReference type="FunFam" id="3.40.50.300:FF:000319">
    <property type="entry name" value="DNA repair protein RecN"/>
    <property type="match status" value="1"/>
</dbReference>
<dbReference type="PANTHER" id="PTHR11059:SF0">
    <property type="entry name" value="DNA REPAIR PROTEIN RECN"/>
    <property type="match status" value="1"/>
</dbReference>